<dbReference type="Proteomes" id="UP000236740">
    <property type="component" value="Unassembled WGS sequence"/>
</dbReference>
<dbReference type="Pfam" id="PF24365">
    <property type="entry name" value="DUF7521"/>
    <property type="match status" value="1"/>
</dbReference>
<dbReference type="InterPro" id="IPR055943">
    <property type="entry name" value="DUF7521"/>
</dbReference>
<sequence>MFQEPTSAVSELVLQAGTQLSESLRMGLLAYELIGAALGVFIAFLAYRGYRRNKSRPMLFVAVGFALALGVPLILTVVYLVLPITGGRVVLQATSQTFEVAGLLCIIYGLRL</sequence>
<protein>
    <submittedName>
        <fullName evidence="3">Uncharacterized protein</fullName>
    </submittedName>
</protein>
<dbReference type="Proteomes" id="UP000296733">
    <property type="component" value="Plasmid unnamed2"/>
</dbReference>
<organism evidence="3 4">
    <name type="scientific">Halobellus limi</name>
    <dbReference type="NCBI Taxonomy" id="699433"/>
    <lineage>
        <taxon>Archaea</taxon>
        <taxon>Methanobacteriati</taxon>
        <taxon>Methanobacteriota</taxon>
        <taxon>Stenosarchaea group</taxon>
        <taxon>Halobacteria</taxon>
        <taxon>Halobacteriales</taxon>
        <taxon>Haloferacaceae</taxon>
        <taxon>Halobellus</taxon>
    </lineage>
</organism>
<dbReference type="EMBL" id="CP031313">
    <property type="protein sequence ID" value="QCC49479.1"/>
    <property type="molecule type" value="Genomic_DNA"/>
</dbReference>
<feature type="transmembrane region" description="Helical" evidence="1">
    <location>
        <begin position="59"/>
        <end position="84"/>
    </location>
</feature>
<dbReference type="OrthoDB" id="221164at2157"/>
<accession>A0A1H6BTQ7</accession>
<feature type="transmembrane region" description="Helical" evidence="1">
    <location>
        <begin position="28"/>
        <end position="47"/>
    </location>
</feature>
<evidence type="ECO:0000313" key="4">
    <source>
        <dbReference type="Proteomes" id="UP000236740"/>
    </source>
</evidence>
<proteinExistence type="predicted"/>
<evidence type="ECO:0000313" key="3">
    <source>
        <dbReference type="EMBL" id="SEG64094.1"/>
    </source>
</evidence>
<dbReference type="AlphaFoldDB" id="A0A1H6BTQ7"/>
<keyword evidence="1" id="KW-0472">Membrane</keyword>
<dbReference type="EMBL" id="FNVN01000005">
    <property type="protein sequence ID" value="SEG64094.1"/>
    <property type="molecule type" value="Genomic_DNA"/>
</dbReference>
<keyword evidence="1" id="KW-0812">Transmembrane</keyword>
<keyword evidence="4" id="KW-1185">Reference proteome</keyword>
<reference evidence="3 4" key="1">
    <citation type="submission" date="2016-10" db="EMBL/GenBank/DDBJ databases">
        <authorList>
            <person name="de Groot N.N."/>
        </authorList>
    </citation>
    <scope>NUCLEOTIDE SEQUENCE [LARGE SCALE GENOMIC DNA]</scope>
    <source>
        <strain evidence="3 4">CGMCC 1.10331</strain>
    </source>
</reference>
<geneLocation type="plasmid" evidence="2">
    <name>unnamed2</name>
</geneLocation>
<reference evidence="2 5" key="2">
    <citation type="journal article" date="2019" name="Nat. Commun.">
        <title>A new type of DNA phosphorothioation-based antiviral system in archaea.</title>
        <authorList>
            <person name="Xiong L."/>
            <person name="Liu S."/>
            <person name="Chen S."/>
            <person name="Xiao Y."/>
            <person name="Zhu B."/>
            <person name="Gao Y."/>
            <person name="Zhang Y."/>
            <person name="Chen B."/>
            <person name="Luo J."/>
            <person name="Deng Z."/>
            <person name="Chen X."/>
            <person name="Wang L."/>
            <person name="Chen S."/>
        </authorList>
    </citation>
    <scope>NUCLEOTIDE SEQUENCE [LARGE SCALE GENOMIC DNA]</scope>
    <source>
        <strain evidence="2 5">CGMCC 1.10331</strain>
        <plasmid evidence="2 5">unnamed2</plasmid>
    </source>
</reference>
<name>A0A1H6BTQ7_9EURY</name>
<dbReference type="KEGG" id="hlm:DV707_17295"/>
<gene>
    <name evidence="2" type="ORF">DV707_17295</name>
    <name evidence="3" type="ORF">SAMN04488133_3020</name>
</gene>
<keyword evidence="2" id="KW-0614">Plasmid</keyword>
<evidence type="ECO:0000313" key="5">
    <source>
        <dbReference type="Proteomes" id="UP000296733"/>
    </source>
</evidence>
<evidence type="ECO:0000256" key="1">
    <source>
        <dbReference type="SAM" id="Phobius"/>
    </source>
</evidence>
<evidence type="ECO:0000313" key="2">
    <source>
        <dbReference type="EMBL" id="QCC49479.1"/>
    </source>
</evidence>
<keyword evidence="1" id="KW-1133">Transmembrane helix</keyword>